<dbReference type="EMBL" id="VSSQ01004911">
    <property type="protein sequence ID" value="MPM27116.1"/>
    <property type="molecule type" value="Genomic_DNA"/>
</dbReference>
<reference evidence="2" key="1">
    <citation type="submission" date="2019-08" db="EMBL/GenBank/DDBJ databases">
        <authorList>
            <person name="Kucharzyk K."/>
            <person name="Murdoch R.W."/>
            <person name="Higgins S."/>
            <person name="Loffler F."/>
        </authorList>
    </citation>
    <scope>NUCLEOTIDE SEQUENCE</scope>
</reference>
<protein>
    <recommendedName>
        <fullName evidence="3">DUF5056 domain-containing protein</fullName>
    </recommendedName>
</protein>
<proteinExistence type="predicted"/>
<name>A0A644YF39_9ZZZZ</name>
<sequence>MDEKDVIIKELLTSIEESEIPFGFESRVMDKIRREALERESKRETIRNIAIALFVGILFLAALFATNRLFFQSSQIGNYLDSVANLVSLLKSGEALIWVLVGINLAILVICERFFSRRLNME</sequence>
<comment type="caution">
    <text evidence="2">The sequence shown here is derived from an EMBL/GenBank/DDBJ whole genome shotgun (WGS) entry which is preliminary data.</text>
</comment>
<keyword evidence="1" id="KW-1133">Transmembrane helix</keyword>
<keyword evidence="1" id="KW-0472">Membrane</keyword>
<evidence type="ECO:0000256" key="1">
    <source>
        <dbReference type="SAM" id="Phobius"/>
    </source>
</evidence>
<organism evidence="2">
    <name type="scientific">bioreactor metagenome</name>
    <dbReference type="NCBI Taxonomy" id="1076179"/>
    <lineage>
        <taxon>unclassified sequences</taxon>
        <taxon>metagenomes</taxon>
        <taxon>ecological metagenomes</taxon>
    </lineage>
</organism>
<accession>A0A644YF39</accession>
<gene>
    <name evidence="2" type="ORF">SDC9_73621</name>
</gene>
<feature type="transmembrane region" description="Helical" evidence="1">
    <location>
        <begin position="95"/>
        <end position="115"/>
    </location>
</feature>
<dbReference type="AlphaFoldDB" id="A0A644YF39"/>
<evidence type="ECO:0000313" key="2">
    <source>
        <dbReference type="EMBL" id="MPM27116.1"/>
    </source>
</evidence>
<keyword evidence="1" id="KW-0812">Transmembrane</keyword>
<feature type="transmembrane region" description="Helical" evidence="1">
    <location>
        <begin position="49"/>
        <end position="71"/>
    </location>
</feature>
<evidence type="ECO:0008006" key="3">
    <source>
        <dbReference type="Google" id="ProtNLM"/>
    </source>
</evidence>